<evidence type="ECO:0000313" key="4">
    <source>
        <dbReference type="Proteomes" id="UP000470470"/>
    </source>
</evidence>
<keyword evidence="4" id="KW-1185">Reference proteome</keyword>
<evidence type="ECO:0000313" key="3">
    <source>
        <dbReference type="EMBL" id="NEL54522.1"/>
    </source>
</evidence>
<evidence type="ECO:0000256" key="1">
    <source>
        <dbReference type="SAM" id="MobiDB-lite"/>
    </source>
</evidence>
<dbReference type="Proteomes" id="UP000470470">
    <property type="component" value="Unassembled WGS sequence"/>
</dbReference>
<feature type="compositionally biased region" description="Basic and acidic residues" evidence="1">
    <location>
        <begin position="216"/>
        <end position="225"/>
    </location>
</feature>
<comment type="caution">
    <text evidence="3">The sequence shown here is derived from an EMBL/GenBank/DDBJ whole genome shotgun (WGS) entry which is preliminary data.</text>
</comment>
<feature type="compositionally biased region" description="Low complexity" evidence="1">
    <location>
        <begin position="1"/>
        <end position="12"/>
    </location>
</feature>
<keyword evidence="2" id="KW-1133">Transmembrane helix</keyword>
<dbReference type="AlphaFoldDB" id="A0A7K3WDG7"/>
<protein>
    <submittedName>
        <fullName evidence="3">DUF3105 domain-containing protein</fullName>
    </submittedName>
</protein>
<evidence type="ECO:0000256" key="2">
    <source>
        <dbReference type="SAM" id="Phobius"/>
    </source>
</evidence>
<proteinExistence type="predicted"/>
<keyword evidence="2" id="KW-0812">Transmembrane</keyword>
<accession>A0A7K3WDG7</accession>
<gene>
    <name evidence="3" type="ORF">G1H19_10970</name>
</gene>
<organism evidence="3 4">
    <name type="scientific">Goekera deserti</name>
    <dbReference type="NCBI Taxonomy" id="2497753"/>
    <lineage>
        <taxon>Bacteria</taxon>
        <taxon>Bacillati</taxon>
        <taxon>Actinomycetota</taxon>
        <taxon>Actinomycetes</taxon>
        <taxon>Geodermatophilales</taxon>
        <taxon>Geodermatophilaceae</taxon>
        <taxon>Goekera</taxon>
    </lineage>
</organism>
<dbReference type="RefSeq" id="WP_152727780.1">
    <property type="nucleotide sequence ID" value="NZ_JAABOZ010000001.1"/>
</dbReference>
<feature type="region of interest" description="Disordered" evidence="1">
    <location>
        <begin position="199"/>
        <end position="225"/>
    </location>
</feature>
<dbReference type="Pfam" id="PF11303">
    <property type="entry name" value="DUF3105"/>
    <property type="match status" value="1"/>
</dbReference>
<sequence>MTSSGGRRTAAGRGRRTAPTQVVAPSRPWGLIAAAVVVALFAVAVVGYAVVRSNRAEAESVTSPDQIPGVAVYEYPGGAHTADPVGYEQTPPVGGEHDLEWADCTGSVYPAPIRDENAVHALEHGAVWITYDPDVVTGDDLAVLVELTDGVSGTMVSPYPGQDTPVSLQSWGHQLRVDAVGDPRVEQFLQLLRYAPGLSPEPGASCENPQFLDAPLRPEDPSRTG</sequence>
<name>A0A7K3WDG7_9ACTN</name>
<feature type="region of interest" description="Disordered" evidence="1">
    <location>
        <begin position="1"/>
        <end position="22"/>
    </location>
</feature>
<reference evidence="3 4" key="1">
    <citation type="submission" date="2020-02" db="EMBL/GenBank/DDBJ databases">
        <title>The whole genome sequence of CPCC 205119.</title>
        <authorList>
            <person name="Jiang Z."/>
        </authorList>
    </citation>
    <scope>NUCLEOTIDE SEQUENCE [LARGE SCALE GENOMIC DNA]</scope>
    <source>
        <strain evidence="3 4">CPCC 205119</strain>
    </source>
</reference>
<keyword evidence="2" id="KW-0472">Membrane</keyword>
<dbReference type="InterPro" id="IPR021454">
    <property type="entry name" value="DUF3105"/>
</dbReference>
<dbReference type="EMBL" id="JAAGWK010000015">
    <property type="protein sequence ID" value="NEL54522.1"/>
    <property type="molecule type" value="Genomic_DNA"/>
</dbReference>
<feature type="transmembrane region" description="Helical" evidence="2">
    <location>
        <begin position="29"/>
        <end position="51"/>
    </location>
</feature>